<feature type="transmembrane region" description="Helical" evidence="3">
    <location>
        <begin position="39"/>
        <end position="56"/>
    </location>
</feature>
<dbReference type="AlphaFoldDB" id="A0A7J6L6X7"/>
<keyword evidence="1" id="KW-0175">Coiled coil</keyword>
<keyword evidence="3" id="KW-1133">Transmembrane helix</keyword>
<protein>
    <recommendedName>
        <fullName evidence="6">Aluminum-activated malate transporter 1</fullName>
    </recommendedName>
</protein>
<keyword evidence="3" id="KW-0812">Transmembrane</keyword>
<evidence type="ECO:0008006" key="6">
    <source>
        <dbReference type="Google" id="ProtNLM"/>
    </source>
</evidence>
<feature type="transmembrane region" description="Helical" evidence="3">
    <location>
        <begin position="151"/>
        <end position="172"/>
    </location>
</feature>
<dbReference type="Proteomes" id="UP000591131">
    <property type="component" value="Unassembled WGS sequence"/>
</dbReference>
<feature type="region of interest" description="Disordered" evidence="2">
    <location>
        <begin position="596"/>
        <end position="622"/>
    </location>
</feature>
<feature type="coiled-coil region" evidence="1">
    <location>
        <begin position="350"/>
        <end position="381"/>
    </location>
</feature>
<sequence length="622" mass="68878">MYPRPGWSLSLYDLVDIFYGVVAAIVLTIPAVAPPADAFYVPIIVMVAPSIAPMVPMQPLPMALLSIILLFAFALGFSLGFIVYALGEVASGGTPLDRAWACFALLPFTLLLALGLPQARTKFSGFLLAGITMGIMYIPVGFYSPDPYTEVSIIFLLLICLLAISTGLAIVWKLLHFIPYKGPEPLQVFAYTYADCFDTLVGYFDSASEHPEVVEAVFQQFDAACMAVAPCKKVSPALGEVMWNLAGELFALYDCLNQHQFDSVTQKMLWEPLASEVFDIRGAVGKTLRKTADGEPTEADIDILRKVRTLQKHAGEVSVALRDCQAIVGEDLNQSEVARFYYALESILSIAALVERYRILYEEADEAAKEKAEENKTVADRVAPLLLGGCLEEYEGDDERLAALMNKWEDFGREAYNQIALRINLMDHAAAEIAIYGRLHLVPELSKRVWRKQRDITSIQRSGLVLFTSVLILYPHVNDPKIRDLFRPANDRIRALGKAVQASANRMTELLKTGVVTNSPGVSEANDDLHVEVQRCIDAMRDQTDRITAEFITNPNRSGDPSAYMKLFHTAYALSNFATTWEQLENVLMGERVPCEMAQSPPNSTESSSSQTVPTFRGREQS</sequence>
<evidence type="ECO:0000313" key="5">
    <source>
        <dbReference type="Proteomes" id="UP000591131"/>
    </source>
</evidence>
<evidence type="ECO:0000256" key="3">
    <source>
        <dbReference type="SAM" id="Phobius"/>
    </source>
</evidence>
<evidence type="ECO:0000313" key="4">
    <source>
        <dbReference type="EMBL" id="KAF4654932.1"/>
    </source>
</evidence>
<feature type="compositionally biased region" description="Low complexity" evidence="2">
    <location>
        <begin position="600"/>
        <end position="615"/>
    </location>
</feature>
<reference evidence="4 5" key="1">
    <citation type="submission" date="2020-04" db="EMBL/GenBank/DDBJ databases">
        <title>Perkinsus chesapeaki whole genome sequence.</title>
        <authorList>
            <person name="Bogema D.R."/>
        </authorList>
    </citation>
    <scope>NUCLEOTIDE SEQUENCE [LARGE SCALE GENOMIC DNA]</scope>
    <source>
        <strain evidence="4">ATCC PRA-425</strain>
    </source>
</reference>
<keyword evidence="3" id="KW-0472">Membrane</keyword>
<evidence type="ECO:0000256" key="1">
    <source>
        <dbReference type="SAM" id="Coils"/>
    </source>
</evidence>
<feature type="transmembrane region" description="Helical" evidence="3">
    <location>
        <begin position="123"/>
        <end position="145"/>
    </location>
</feature>
<feature type="transmembrane region" description="Helical" evidence="3">
    <location>
        <begin position="98"/>
        <end position="116"/>
    </location>
</feature>
<organism evidence="4 5">
    <name type="scientific">Perkinsus chesapeaki</name>
    <name type="common">Clam parasite</name>
    <name type="synonym">Perkinsus andrewsi</name>
    <dbReference type="NCBI Taxonomy" id="330153"/>
    <lineage>
        <taxon>Eukaryota</taxon>
        <taxon>Sar</taxon>
        <taxon>Alveolata</taxon>
        <taxon>Perkinsozoa</taxon>
        <taxon>Perkinsea</taxon>
        <taxon>Perkinsida</taxon>
        <taxon>Perkinsidae</taxon>
        <taxon>Perkinsus</taxon>
    </lineage>
</organism>
<feature type="transmembrane region" description="Helical" evidence="3">
    <location>
        <begin position="63"/>
        <end position="86"/>
    </location>
</feature>
<name>A0A7J6L6X7_PERCH</name>
<evidence type="ECO:0000256" key="2">
    <source>
        <dbReference type="SAM" id="MobiDB-lite"/>
    </source>
</evidence>
<proteinExistence type="predicted"/>
<feature type="transmembrane region" description="Helical" evidence="3">
    <location>
        <begin position="12"/>
        <end position="33"/>
    </location>
</feature>
<comment type="caution">
    <text evidence="4">The sequence shown here is derived from an EMBL/GenBank/DDBJ whole genome shotgun (WGS) entry which is preliminary data.</text>
</comment>
<keyword evidence="5" id="KW-1185">Reference proteome</keyword>
<accession>A0A7J6L6X7</accession>
<gene>
    <name evidence="4" type="ORF">FOL47_009685</name>
</gene>
<dbReference type="EMBL" id="JAAPAO010000692">
    <property type="protein sequence ID" value="KAF4654932.1"/>
    <property type="molecule type" value="Genomic_DNA"/>
</dbReference>